<protein>
    <recommendedName>
        <fullName evidence="5">Tripartite tricarboxylate transporter family receptor</fullName>
    </recommendedName>
</protein>
<dbReference type="AlphaFoldDB" id="H0UJD6"/>
<evidence type="ECO:0000313" key="3">
    <source>
        <dbReference type="EMBL" id="EHM13903.1"/>
    </source>
</evidence>
<comment type="similarity">
    <text evidence="1">Belongs to the UPF0065 (bug) family.</text>
</comment>
<dbReference type="STRING" id="885272.JonanDRAFT_1544"/>
<dbReference type="eggNOG" id="COG3181">
    <property type="taxonomic scope" value="Bacteria"/>
</dbReference>
<dbReference type="EMBL" id="CM001376">
    <property type="protein sequence ID" value="EHM13903.1"/>
    <property type="molecule type" value="Genomic_DNA"/>
</dbReference>
<evidence type="ECO:0000256" key="2">
    <source>
        <dbReference type="SAM" id="SignalP"/>
    </source>
</evidence>
<dbReference type="PANTHER" id="PTHR42928">
    <property type="entry name" value="TRICARBOXYLATE-BINDING PROTEIN"/>
    <property type="match status" value="1"/>
</dbReference>
<dbReference type="Gene3D" id="3.40.190.150">
    <property type="entry name" value="Bordetella uptake gene, domain 1"/>
    <property type="match status" value="1"/>
</dbReference>
<dbReference type="Pfam" id="PF03401">
    <property type="entry name" value="TctC"/>
    <property type="match status" value="1"/>
</dbReference>
<sequence length="315" mass="32937">MKKRSIALGLLTALALPAMALAAYPEKPISVIVPSTAGGGTDTMARIVAKFAEPLLGQPMVIVNKPGAGGQIGFEAIARAKADGYTIGCLYTPHLTAHVSDKRAGYTNDSFYAIANVVTDPGILVVPANSPFKTMADMVAAAKAEGAHLTAGTSGPGGDDDFARGMTEESCGIKLTPVPSKGSSDAKATVMGGHVDMSFMNVSQVEAQIKSGDLRALAVLTKARVAELPDVPTALEQGYDGIFSDSSRGFAAPAGVSDEVKAKLDEVFAAVMKDPEFLKAAEGQLQLNVMDHAAYAEYLAEQQKMTDRQFEVNPW</sequence>
<reference evidence="3 4" key="1">
    <citation type="submission" date="2011-11" db="EMBL/GenBank/DDBJ databases">
        <title>The Noncontiguous Finished genome of Jonquetella anthropi DSM 22815.</title>
        <authorList>
            <consortium name="US DOE Joint Genome Institute (JGI-PGF)"/>
            <person name="Lucas S."/>
            <person name="Copeland A."/>
            <person name="Lapidus A."/>
            <person name="Glavina del Rio T."/>
            <person name="Dalin E."/>
            <person name="Tice H."/>
            <person name="Bruce D."/>
            <person name="Goodwin L."/>
            <person name="Pitluck S."/>
            <person name="Peters L."/>
            <person name="Mikhailova N."/>
            <person name="Held B."/>
            <person name="Kyrpides N."/>
            <person name="Mavromatis K."/>
            <person name="Ivanova N."/>
            <person name="Markowitz V."/>
            <person name="Cheng J.-F."/>
            <person name="Hugenholtz P."/>
            <person name="Woyke T."/>
            <person name="Wu D."/>
            <person name="Gronow S."/>
            <person name="Wellnitz S."/>
            <person name="Brambilla E."/>
            <person name="Klenk H.-P."/>
            <person name="Eisen J.A."/>
        </authorList>
    </citation>
    <scope>NUCLEOTIDE SEQUENCE [LARGE SCALE GENOMIC DNA]</scope>
    <source>
        <strain evidence="3 4">DSM 22815</strain>
    </source>
</reference>
<evidence type="ECO:0000313" key="4">
    <source>
        <dbReference type="Proteomes" id="UP000003806"/>
    </source>
</evidence>
<dbReference type="HOGENOM" id="CLU_045683_1_2_0"/>
<dbReference type="CDD" id="cd07012">
    <property type="entry name" value="PBP2_Bug_TTT"/>
    <property type="match status" value="1"/>
</dbReference>
<dbReference type="InterPro" id="IPR042100">
    <property type="entry name" value="Bug_dom1"/>
</dbReference>
<dbReference type="Gene3D" id="3.40.190.10">
    <property type="entry name" value="Periplasmic binding protein-like II"/>
    <property type="match status" value="1"/>
</dbReference>
<keyword evidence="4" id="KW-1185">Reference proteome</keyword>
<dbReference type="PANTHER" id="PTHR42928:SF5">
    <property type="entry name" value="BLR1237 PROTEIN"/>
    <property type="match status" value="1"/>
</dbReference>
<dbReference type="Proteomes" id="UP000003806">
    <property type="component" value="Chromosome"/>
</dbReference>
<dbReference type="SUPFAM" id="SSF53850">
    <property type="entry name" value="Periplasmic binding protein-like II"/>
    <property type="match status" value="1"/>
</dbReference>
<name>H0UJD6_9BACT</name>
<dbReference type="PIRSF" id="PIRSF017082">
    <property type="entry name" value="YflP"/>
    <property type="match status" value="1"/>
</dbReference>
<dbReference type="OrthoDB" id="5632at2"/>
<organism evidence="3 4">
    <name type="scientific">Jonquetella anthropi DSM 22815</name>
    <dbReference type="NCBI Taxonomy" id="885272"/>
    <lineage>
        <taxon>Bacteria</taxon>
        <taxon>Thermotogati</taxon>
        <taxon>Synergistota</taxon>
        <taxon>Synergistia</taxon>
        <taxon>Synergistales</taxon>
        <taxon>Dethiosulfovibrionaceae</taxon>
        <taxon>Jonquetella</taxon>
    </lineage>
</organism>
<evidence type="ECO:0008006" key="5">
    <source>
        <dbReference type="Google" id="ProtNLM"/>
    </source>
</evidence>
<keyword evidence="2" id="KW-0732">Signal</keyword>
<evidence type="ECO:0000256" key="1">
    <source>
        <dbReference type="ARBA" id="ARBA00006987"/>
    </source>
</evidence>
<dbReference type="RefSeq" id="WP_008519760.1">
    <property type="nucleotide sequence ID" value="NZ_CM001376.1"/>
</dbReference>
<feature type="chain" id="PRO_5003541918" description="Tripartite tricarboxylate transporter family receptor" evidence="2">
    <location>
        <begin position="23"/>
        <end position="315"/>
    </location>
</feature>
<dbReference type="InterPro" id="IPR005064">
    <property type="entry name" value="BUG"/>
</dbReference>
<proteinExistence type="inferred from homology"/>
<accession>H0UJD6</accession>
<gene>
    <name evidence="3" type="ORF">JonanDRAFT_1544</name>
</gene>
<feature type="signal peptide" evidence="2">
    <location>
        <begin position="1"/>
        <end position="22"/>
    </location>
</feature>